<keyword evidence="2" id="KW-1185">Reference proteome</keyword>
<accession>A0A5B7FGC8</accession>
<name>A0A5B7FGC8_PORTR</name>
<comment type="caution">
    <text evidence="1">The sequence shown here is derived from an EMBL/GenBank/DDBJ whole genome shotgun (WGS) entry which is preliminary data.</text>
</comment>
<reference evidence="1 2" key="1">
    <citation type="submission" date="2019-05" db="EMBL/GenBank/DDBJ databases">
        <title>Another draft genome of Portunus trituberculatus and its Hox gene families provides insights of decapod evolution.</title>
        <authorList>
            <person name="Jeong J.-H."/>
            <person name="Song I."/>
            <person name="Kim S."/>
            <person name="Choi T."/>
            <person name="Kim D."/>
            <person name="Ryu S."/>
            <person name="Kim W."/>
        </authorList>
    </citation>
    <scope>NUCLEOTIDE SEQUENCE [LARGE SCALE GENOMIC DNA]</scope>
    <source>
        <tissue evidence="1">Muscle</tissue>
    </source>
</reference>
<gene>
    <name evidence="1" type="ORF">E2C01_040385</name>
</gene>
<proteinExistence type="predicted"/>
<dbReference type="Proteomes" id="UP000324222">
    <property type="component" value="Unassembled WGS sequence"/>
</dbReference>
<organism evidence="1 2">
    <name type="scientific">Portunus trituberculatus</name>
    <name type="common">Swimming crab</name>
    <name type="synonym">Neptunus trituberculatus</name>
    <dbReference type="NCBI Taxonomy" id="210409"/>
    <lineage>
        <taxon>Eukaryota</taxon>
        <taxon>Metazoa</taxon>
        <taxon>Ecdysozoa</taxon>
        <taxon>Arthropoda</taxon>
        <taxon>Crustacea</taxon>
        <taxon>Multicrustacea</taxon>
        <taxon>Malacostraca</taxon>
        <taxon>Eumalacostraca</taxon>
        <taxon>Eucarida</taxon>
        <taxon>Decapoda</taxon>
        <taxon>Pleocyemata</taxon>
        <taxon>Brachyura</taxon>
        <taxon>Eubrachyura</taxon>
        <taxon>Portunoidea</taxon>
        <taxon>Portunidae</taxon>
        <taxon>Portuninae</taxon>
        <taxon>Portunus</taxon>
    </lineage>
</organism>
<dbReference type="EMBL" id="VSRR010007315">
    <property type="protein sequence ID" value="MPC46660.1"/>
    <property type="molecule type" value="Genomic_DNA"/>
</dbReference>
<dbReference type="AlphaFoldDB" id="A0A5B7FGC8"/>
<evidence type="ECO:0000313" key="2">
    <source>
        <dbReference type="Proteomes" id="UP000324222"/>
    </source>
</evidence>
<protein>
    <submittedName>
        <fullName evidence="1">Uncharacterized protein</fullName>
    </submittedName>
</protein>
<sequence>MMASLLLCKVNQIPQLWTDLEIRARVRQDGHGAFQYCKVCLSCQEFHPSFPSISATLAFKAVDAVTAAAFLPSSSSVEVTMKGGAKRMATLGSQNFVNWEKLQLELKNVLIKDRQECLLPTLAISTASECFQIAQWLQDVANATDRVSPGKVRSVLQAISAVAAGLAQAHSFTICSDETSHAGTFKQIHSWNKVAAIIPNKCIARHCRELGNGRIKDGGNWGGRNCYRACWLPQTLPPLSTF</sequence>
<evidence type="ECO:0000313" key="1">
    <source>
        <dbReference type="EMBL" id="MPC46660.1"/>
    </source>
</evidence>